<organism evidence="2 3">
    <name type="scientific">Brunnivagina elsteri CCALA 953</name>
    <dbReference type="NCBI Taxonomy" id="987040"/>
    <lineage>
        <taxon>Bacteria</taxon>
        <taxon>Bacillati</taxon>
        <taxon>Cyanobacteriota</taxon>
        <taxon>Cyanophyceae</taxon>
        <taxon>Nostocales</taxon>
        <taxon>Calotrichaceae</taxon>
        <taxon>Brunnivagina</taxon>
    </lineage>
</organism>
<evidence type="ECO:0000313" key="2">
    <source>
        <dbReference type="EMBL" id="PAX59638.1"/>
    </source>
</evidence>
<evidence type="ECO:0000313" key="3">
    <source>
        <dbReference type="Proteomes" id="UP000218238"/>
    </source>
</evidence>
<accession>A0A2A2TND9</accession>
<keyword evidence="3" id="KW-1185">Reference proteome</keyword>
<protein>
    <recommendedName>
        <fullName evidence="1">PIN domain-containing protein</fullName>
    </recommendedName>
</protein>
<dbReference type="Pfam" id="PF13470">
    <property type="entry name" value="PIN_3"/>
    <property type="match status" value="1"/>
</dbReference>
<dbReference type="Proteomes" id="UP000218238">
    <property type="component" value="Unassembled WGS sequence"/>
</dbReference>
<gene>
    <name evidence="2" type="ORF">CK510_06140</name>
</gene>
<dbReference type="OrthoDB" id="9787727at2"/>
<proteinExistence type="predicted"/>
<dbReference type="RefSeq" id="WP_095720853.1">
    <property type="nucleotide sequence ID" value="NZ_NTFS01000043.1"/>
</dbReference>
<evidence type="ECO:0000259" key="1">
    <source>
        <dbReference type="Pfam" id="PF13470"/>
    </source>
</evidence>
<name>A0A2A2TND9_9CYAN</name>
<dbReference type="SUPFAM" id="SSF88723">
    <property type="entry name" value="PIN domain-like"/>
    <property type="match status" value="1"/>
</dbReference>
<dbReference type="InterPro" id="IPR002716">
    <property type="entry name" value="PIN_dom"/>
</dbReference>
<dbReference type="InterPro" id="IPR029060">
    <property type="entry name" value="PIN-like_dom_sf"/>
</dbReference>
<dbReference type="EMBL" id="NTFS01000043">
    <property type="protein sequence ID" value="PAX59638.1"/>
    <property type="molecule type" value="Genomic_DNA"/>
</dbReference>
<feature type="domain" description="PIN" evidence="1">
    <location>
        <begin position="4"/>
        <end position="113"/>
    </location>
</feature>
<dbReference type="AlphaFoldDB" id="A0A2A2TND9"/>
<comment type="caution">
    <text evidence="2">The sequence shown here is derived from an EMBL/GenBank/DDBJ whole genome shotgun (WGS) entry which is preliminary data.</text>
</comment>
<reference evidence="2 3" key="1">
    <citation type="submission" date="2017-08" db="EMBL/GenBank/DDBJ databases">
        <title>Draft genome sequence of filamentous cyanobacterium Calothrix elsteri CCALA 953.</title>
        <authorList>
            <person name="Gagunashvili A.N."/>
            <person name="Elster J."/>
            <person name="Andresson O.S."/>
        </authorList>
    </citation>
    <scope>NUCLEOTIDE SEQUENCE [LARGE SCALE GENOMIC DNA]</scope>
    <source>
        <strain evidence="2 3">CCALA 953</strain>
    </source>
</reference>
<sequence length="157" mass="18078">MIGILVDADLILEALMNRNHLVGDISELLERVNPHIKMYITDIGWEKIYTYASRLQSTNVAQAVIDWLKDKITICTVDRDMLQFARSLPIQDFESAVEFACASFQELSAIVTHRDEDFINAPNKFWIWSVAELRLRSSLENQLQLTSQFTFPSTYSC</sequence>